<dbReference type="GO" id="GO:0003824">
    <property type="term" value="F:catalytic activity"/>
    <property type="evidence" value="ECO:0007669"/>
    <property type="project" value="InterPro"/>
</dbReference>
<dbReference type="InterPro" id="IPR005135">
    <property type="entry name" value="Endo/exonuclease/phosphatase"/>
</dbReference>
<protein>
    <recommendedName>
        <fullName evidence="1">Endonuclease/exonuclease/phosphatase domain-containing protein</fullName>
    </recommendedName>
</protein>
<dbReference type="SUPFAM" id="SSF56219">
    <property type="entry name" value="DNase I-like"/>
    <property type="match status" value="1"/>
</dbReference>
<dbReference type="InterPro" id="IPR036691">
    <property type="entry name" value="Endo/exonu/phosph_ase_sf"/>
</dbReference>
<feature type="domain" description="Endonuclease/exonuclease/phosphatase" evidence="1">
    <location>
        <begin position="4"/>
        <end position="169"/>
    </location>
</feature>
<dbReference type="PANTHER" id="PTHR33710:SF62">
    <property type="entry name" value="DUF4283 DOMAIN PROTEIN"/>
    <property type="match status" value="1"/>
</dbReference>
<dbReference type="Gene3D" id="3.60.10.10">
    <property type="entry name" value="Endonuclease/exonuclease/phosphatase"/>
    <property type="match status" value="1"/>
</dbReference>
<reference evidence="2 3" key="1">
    <citation type="submission" date="2024-04" db="EMBL/GenBank/DDBJ databases">
        <authorList>
            <person name="Fracassetti M."/>
        </authorList>
    </citation>
    <scope>NUCLEOTIDE SEQUENCE [LARGE SCALE GENOMIC DNA]</scope>
</reference>
<dbReference type="PANTHER" id="PTHR33710">
    <property type="entry name" value="BNAC02G09200D PROTEIN"/>
    <property type="match status" value="1"/>
</dbReference>
<dbReference type="Pfam" id="PF03372">
    <property type="entry name" value="Exo_endo_phos"/>
    <property type="match status" value="1"/>
</dbReference>
<name>A0AAV2EQL6_9ROSI</name>
<accession>A0AAV2EQL6</accession>
<dbReference type="EMBL" id="OZ034818">
    <property type="protein sequence ID" value="CAL1387775.1"/>
    <property type="molecule type" value="Genomic_DNA"/>
</dbReference>
<organism evidence="2 3">
    <name type="scientific">Linum trigynum</name>
    <dbReference type="NCBI Taxonomy" id="586398"/>
    <lineage>
        <taxon>Eukaryota</taxon>
        <taxon>Viridiplantae</taxon>
        <taxon>Streptophyta</taxon>
        <taxon>Embryophyta</taxon>
        <taxon>Tracheophyta</taxon>
        <taxon>Spermatophyta</taxon>
        <taxon>Magnoliopsida</taxon>
        <taxon>eudicotyledons</taxon>
        <taxon>Gunneridae</taxon>
        <taxon>Pentapetalae</taxon>
        <taxon>rosids</taxon>
        <taxon>fabids</taxon>
        <taxon>Malpighiales</taxon>
        <taxon>Linaceae</taxon>
        <taxon>Linum</taxon>
    </lineage>
</organism>
<gene>
    <name evidence="2" type="ORF">LTRI10_LOCUS28737</name>
</gene>
<dbReference type="Proteomes" id="UP001497516">
    <property type="component" value="Chromosome 5"/>
</dbReference>
<sequence>MRILSYNCRGLRNTSAVEKMKALLRWKYPDIVFLLETRLYKNEWKTKIKEPGFSDGRGVAAGANRAGDLLLMWREEVQVAIKDITLHYIDAKVKMGNCKQDWRLTVVYGWSKVRNKYQTCDLLHRLHQQVQIPWLVVGDFNLITDYLEKSGSREPYTKEMDMFRDCLENCGLEDCGYYGRTFTWENNREAEYYTEERLDRAVSNKEWIECYPDMRVYHLERCGSYHIPIQIKLVLEEEEITWGWSFRYERYWEKHDDCAKVIKDGWMENGSIPIMDRIKCCENKLRSWSKEAFGSLKQRSVKAEDAIKALNKRKLTNAVLLQKKVLE</sequence>
<evidence type="ECO:0000313" key="2">
    <source>
        <dbReference type="EMBL" id="CAL1387775.1"/>
    </source>
</evidence>
<dbReference type="AlphaFoldDB" id="A0AAV2EQL6"/>
<keyword evidence="3" id="KW-1185">Reference proteome</keyword>
<evidence type="ECO:0000313" key="3">
    <source>
        <dbReference type="Proteomes" id="UP001497516"/>
    </source>
</evidence>
<proteinExistence type="predicted"/>
<evidence type="ECO:0000259" key="1">
    <source>
        <dbReference type="Pfam" id="PF03372"/>
    </source>
</evidence>